<evidence type="ECO:0000256" key="4">
    <source>
        <dbReference type="ARBA" id="ARBA00009503"/>
    </source>
</evidence>
<keyword evidence="14" id="KW-1185">Reference proteome</keyword>
<dbReference type="EMBL" id="JAGINY010000001">
    <property type="protein sequence ID" value="MBP2331608.1"/>
    <property type="molecule type" value="Genomic_DNA"/>
</dbReference>
<accession>A0ABS4U4P0</accession>
<evidence type="ECO:0000256" key="9">
    <source>
        <dbReference type="ARBA" id="ARBA00022909"/>
    </source>
</evidence>
<gene>
    <name evidence="13" type="ORF">JOF33_000307</name>
</gene>
<keyword evidence="6 10" id="KW-0808">Transferase</keyword>
<evidence type="ECO:0000256" key="10">
    <source>
        <dbReference type="RuleBase" id="RU361205"/>
    </source>
</evidence>
<dbReference type="Proteomes" id="UP001519305">
    <property type="component" value="Unassembled WGS sequence"/>
</dbReference>
<dbReference type="PROSITE" id="PS00793">
    <property type="entry name" value="DHPS_2"/>
    <property type="match status" value="1"/>
</dbReference>
<dbReference type="SUPFAM" id="SSF51717">
    <property type="entry name" value="Dihydropteroate synthetase-like"/>
    <property type="match status" value="1"/>
</dbReference>
<evidence type="ECO:0000259" key="12">
    <source>
        <dbReference type="PROSITE" id="PS50972"/>
    </source>
</evidence>
<dbReference type="PROSITE" id="PS50972">
    <property type="entry name" value="PTERIN_BINDING"/>
    <property type="match status" value="1"/>
</dbReference>
<evidence type="ECO:0000256" key="8">
    <source>
        <dbReference type="ARBA" id="ARBA00022842"/>
    </source>
</evidence>
<dbReference type="InterPro" id="IPR000489">
    <property type="entry name" value="Pterin-binding_dom"/>
</dbReference>
<dbReference type="PANTHER" id="PTHR20941:SF1">
    <property type="entry name" value="FOLIC ACID SYNTHESIS PROTEIN FOL1"/>
    <property type="match status" value="1"/>
</dbReference>
<keyword evidence="9 10" id="KW-0289">Folate biosynthesis</keyword>
<dbReference type="EC" id="2.5.1.15" evidence="5 10"/>
<evidence type="ECO:0000256" key="11">
    <source>
        <dbReference type="SAM" id="MobiDB-lite"/>
    </source>
</evidence>
<evidence type="ECO:0000256" key="6">
    <source>
        <dbReference type="ARBA" id="ARBA00022679"/>
    </source>
</evidence>
<comment type="pathway">
    <text evidence="3 10">Cofactor biosynthesis; tetrahydrofolate biosynthesis; 7,8-dihydrofolate from 2-amino-4-hydroxy-6-hydroxymethyl-7,8-dihydropteridine diphosphate and 4-aminobenzoate: step 1/2.</text>
</comment>
<dbReference type="Pfam" id="PF00809">
    <property type="entry name" value="Pterin_bind"/>
    <property type="match status" value="1"/>
</dbReference>
<evidence type="ECO:0000256" key="3">
    <source>
        <dbReference type="ARBA" id="ARBA00004763"/>
    </source>
</evidence>
<evidence type="ECO:0000256" key="1">
    <source>
        <dbReference type="ARBA" id="ARBA00000012"/>
    </source>
</evidence>
<keyword evidence="8 10" id="KW-0460">Magnesium</keyword>
<dbReference type="InterPro" id="IPR045031">
    <property type="entry name" value="DHP_synth-like"/>
</dbReference>
<evidence type="ECO:0000256" key="5">
    <source>
        <dbReference type="ARBA" id="ARBA00012458"/>
    </source>
</evidence>
<sequence length="322" mass="32984">MASTQPAQPTQLAQPARPGHPTLPERDRCLVMGIVNVTEDSFSDGGMWNDPAVAVAHANRLLADGADLIDVGGESTRPGAVRVAAEEELGRVVPVVRELAAAGIPVSVDTMRASVADAAIEAGAALINDVSGGLADPRILDVCAAGEVPVCLMHWRTDRFGSASGRAEPSAGGIVPEVRDHLRRLADRAVAAGIPTERIIVDPGLGFAKNADDNWALLHALPDLVADGLPVLVGASRKRFTATVVDGRPRPPRDADDATAAISALAAAAGAWAVRVHEAAASRDAVHVAAAWTAGRAPAGVTADGDYPVGGGNKPMVQGEGR</sequence>
<evidence type="ECO:0000313" key="13">
    <source>
        <dbReference type="EMBL" id="MBP2331608.1"/>
    </source>
</evidence>
<proteinExistence type="inferred from homology"/>
<evidence type="ECO:0000256" key="7">
    <source>
        <dbReference type="ARBA" id="ARBA00022723"/>
    </source>
</evidence>
<comment type="catalytic activity">
    <reaction evidence="1">
        <text>(7,8-dihydropterin-6-yl)methyl diphosphate + 4-aminobenzoate = 7,8-dihydropteroate + diphosphate</text>
        <dbReference type="Rhea" id="RHEA:19949"/>
        <dbReference type="ChEBI" id="CHEBI:17836"/>
        <dbReference type="ChEBI" id="CHEBI:17839"/>
        <dbReference type="ChEBI" id="CHEBI:33019"/>
        <dbReference type="ChEBI" id="CHEBI:72950"/>
        <dbReference type="EC" id="2.5.1.15"/>
    </reaction>
</comment>
<organism evidence="13 14">
    <name type="scientific">Corynebacterium freneyi</name>
    <dbReference type="NCBI Taxonomy" id="134034"/>
    <lineage>
        <taxon>Bacteria</taxon>
        <taxon>Bacillati</taxon>
        <taxon>Actinomycetota</taxon>
        <taxon>Actinomycetes</taxon>
        <taxon>Mycobacteriales</taxon>
        <taxon>Corynebacteriaceae</taxon>
        <taxon>Corynebacterium</taxon>
    </lineage>
</organism>
<dbReference type="PROSITE" id="PS00792">
    <property type="entry name" value="DHPS_1"/>
    <property type="match status" value="1"/>
</dbReference>
<dbReference type="GO" id="GO:0004156">
    <property type="term" value="F:dihydropteroate synthase activity"/>
    <property type="evidence" value="ECO:0007669"/>
    <property type="project" value="UniProtKB-EC"/>
</dbReference>
<reference evidence="13 14" key="1">
    <citation type="submission" date="2021-03" db="EMBL/GenBank/DDBJ databases">
        <title>Sequencing the genomes of 1000 actinobacteria strains.</title>
        <authorList>
            <person name="Klenk H.-P."/>
        </authorList>
    </citation>
    <scope>NUCLEOTIDE SEQUENCE [LARGE SCALE GENOMIC DNA]</scope>
    <source>
        <strain evidence="13 14">DSM 44506</strain>
    </source>
</reference>
<evidence type="ECO:0000256" key="2">
    <source>
        <dbReference type="ARBA" id="ARBA00001946"/>
    </source>
</evidence>
<dbReference type="InterPro" id="IPR011005">
    <property type="entry name" value="Dihydropteroate_synth-like_sf"/>
</dbReference>
<dbReference type="CDD" id="cd00739">
    <property type="entry name" value="DHPS"/>
    <property type="match status" value="1"/>
</dbReference>
<comment type="caution">
    <text evidence="13">The sequence shown here is derived from an EMBL/GenBank/DDBJ whole genome shotgun (WGS) entry which is preliminary data.</text>
</comment>
<comment type="similarity">
    <text evidence="4 10">Belongs to the DHPS family.</text>
</comment>
<dbReference type="InterPro" id="IPR006390">
    <property type="entry name" value="DHP_synth_dom"/>
</dbReference>
<comment type="cofactor">
    <cofactor evidence="2 10">
        <name>Mg(2+)</name>
        <dbReference type="ChEBI" id="CHEBI:18420"/>
    </cofactor>
</comment>
<dbReference type="PANTHER" id="PTHR20941">
    <property type="entry name" value="FOLATE SYNTHESIS PROTEINS"/>
    <property type="match status" value="1"/>
</dbReference>
<evidence type="ECO:0000313" key="14">
    <source>
        <dbReference type="Proteomes" id="UP001519305"/>
    </source>
</evidence>
<dbReference type="NCBIfam" id="TIGR01496">
    <property type="entry name" value="DHPS"/>
    <property type="match status" value="1"/>
</dbReference>
<feature type="region of interest" description="Disordered" evidence="11">
    <location>
        <begin position="1"/>
        <end position="25"/>
    </location>
</feature>
<protein>
    <recommendedName>
        <fullName evidence="5 10">Dihydropteroate synthase</fullName>
        <shortName evidence="10">DHPS</shortName>
        <ecNumber evidence="5 10">2.5.1.15</ecNumber>
    </recommendedName>
    <alternativeName>
        <fullName evidence="10">Dihydropteroate pyrophosphorylase</fullName>
    </alternativeName>
</protein>
<comment type="function">
    <text evidence="10">Catalyzes the condensation of para-aminobenzoate (pABA) with 6-hydroxymethyl-7,8-dihydropterin diphosphate (DHPt-PP) to form 7,8-dihydropteroate (H2Pte), the immediate precursor of folate derivatives.</text>
</comment>
<keyword evidence="7 10" id="KW-0479">Metal-binding</keyword>
<name>A0ABS4U4P0_9CORY</name>
<feature type="domain" description="Pterin-binding" evidence="12">
    <location>
        <begin position="29"/>
        <end position="287"/>
    </location>
</feature>
<feature type="compositionally biased region" description="Low complexity" evidence="11">
    <location>
        <begin position="1"/>
        <end position="17"/>
    </location>
</feature>
<dbReference type="Gene3D" id="3.20.20.20">
    <property type="entry name" value="Dihydropteroate synthase-like"/>
    <property type="match status" value="1"/>
</dbReference>